<dbReference type="PANTHER" id="PTHR11339">
    <property type="entry name" value="EXTRACELLULAR MATRIX GLYCOPROTEIN RELATED"/>
    <property type="match status" value="1"/>
</dbReference>
<dbReference type="Pfam" id="PF00094">
    <property type="entry name" value="VWD"/>
    <property type="match status" value="3"/>
</dbReference>
<dbReference type="SMART" id="SM00216">
    <property type="entry name" value="VWD"/>
    <property type="match status" value="3"/>
</dbReference>
<evidence type="ECO:0000256" key="1">
    <source>
        <dbReference type="ARBA" id="ARBA00022737"/>
    </source>
</evidence>
<feature type="domain" description="VWFD" evidence="4">
    <location>
        <begin position="33"/>
        <end position="208"/>
    </location>
</feature>
<dbReference type="PANTHER" id="PTHR11339:SF393">
    <property type="entry name" value="VWFD DOMAIN-CONTAINING PROTEIN"/>
    <property type="match status" value="1"/>
</dbReference>
<dbReference type="InterPro" id="IPR050780">
    <property type="entry name" value="Mucin_vWF_Thrombospondin_sf"/>
</dbReference>
<reference evidence="5" key="2">
    <citation type="submission" date="2025-08" db="UniProtKB">
        <authorList>
            <consortium name="Ensembl"/>
        </authorList>
    </citation>
    <scope>IDENTIFICATION</scope>
</reference>
<evidence type="ECO:0000313" key="6">
    <source>
        <dbReference type="Proteomes" id="UP000008144"/>
    </source>
</evidence>
<dbReference type="Gene3D" id="2.10.25.10">
    <property type="entry name" value="Laminin"/>
    <property type="match status" value="3"/>
</dbReference>
<dbReference type="InterPro" id="IPR001846">
    <property type="entry name" value="VWF_type-D"/>
</dbReference>
<evidence type="ECO:0000259" key="4">
    <source>
        <dbReference type="PROSITE" id="PS51233"/>
    </source>
</evidence>
<dbReference type="Pfam" id="PF23244">
    <property type="entry name" value="VWF"/>
    <property type="match status" value="1"/>
</dbReference>
<proteinExistence type="predicted"/>
<feature type="domain" description="VWFD" evidence="4">
    <location>
        <begin position="379"/>
        <end position="548"/>
    </location>
</feature>
<dbReference type="Pfam" id="PF01826">
    <property type="entry name" value="TIL"/>
    <property type="match status" value="3"/>
</dbReference>
<keyword evidence="1" id="KW-0677">Repeat</keyword>
<keyword evidence="3" id="KW-0325">Glycoprotein</keyword>
<accession>H2Y071</accession>
<dbReference type="InterPro" id="IPR036084">
    <property type="entry name" value="Ser_inhib-like_sf"/>
</dbReference>
<sequence length="1106" mass="124127">MGMWLPSEKVMCLRLAAVTGIYTMKDLPVEQTGYCMTWGQQHYRTFDGKIFRFQGDCSYVLAEDTDHFFTVHLHNEKNCKGKGFYVGDLLIQLKSDPKDGSPGAFVDDKRLPLPSAMSGVLIQRVADFVVVRDPESELYIKWDGLESIFIRVGENQEKRTQGLCGTYDENHQNDFTKKDGKVVSHVVEFAESWAVGDCGNTKINSYCSKVTEQDRCTLAKALQGCKYIMETKCKMVVNPAPYFEACKEDVCFSDDDDLVCNSMSAYFRECARFGVIVDWRRKDRCAINCPDNLCYDVCGSSCPKTCYDTSYNCENNHCIEGCHCPEGTYLHNGTCVARQDCPCQYAKQEYSPGSKLRLDCNRCVCARGRWVCTKNVCDSVCKAVGSHFTTFDGKHFDFEGRCSYVLARTEGMQDIAFEVKLINTCTGFECDRSLEVTVNGETVHVSHAGKVEIKGKEAILPYHNYFYAMEKVTTNFYKVTINSGLTVLFDGKDRIYIRAKPTLCSRMRGMCGNFNAQTTDDFWTPNGDLAANANDFGDEWAIGQCLFPNTPMILAEPCDIHRSYKLRARESCEVITAAPFTKCHDVVNYKLYFAHCKDDICNAEDVKLQCRALADYAIACSKLGVIIGNWRKIISECADETKCATGTSFKECANACGSSCGALQSSFVCDEQCVPGCTCPDGKVFDYNGKCVAVTECSCMFEEIIYVAGESRMQDCNVCECHRGKWACTDNICPITTKCSLNEEFSSCMKSEIQTCANMHLPVINRKVSSIYLTIKIEKCIAGCQCKESFVWDQTTNQCVTPKTCPCYHGGRSYCESETMQQDCNTCRCLGGIWDCESNECAGMCRAYGDSHYTTFDGKDYQFHGINVFTLVRSNKKNEHSFKISIENIGCGSKGGTCSKCVVFSINVGDIVKENTVELVRGKSVKAKKVGDFEITYVGMWVFVKAKDLGVTLQWDKKTTVMVRIDPEHKEKVEGLCGDFDDSESNDFRNPQEMIEVNEISFVNSWKTYLNGSQAEEVPVEMCGLNNHRKYWAERKCAVLTGDTFSACHTLVDPKSYYRACVFDACACDSGGDCECLCTALHAYAQECNRKGVHIYWRSQDLCRKF</sequence>
<keyword evidence="2" id="KW-1015">Disulfide bond</keyword>
<reference evidence="5" key="3">
    <citation type="submission" date="2025-09" db="UniProtKB">
        <authorList>
            <consortium name="Ensembl"/>
        </authorList>
    </citation>
    <scope>IDENTIFICATION</scope>
</reference>
<dbReference type="SMART" id="SM00215">
    <property type="entry name" value="VWC_out"/>
    <property type="match status" value="3"/>
</dbReference>
<dbReference type="GeneTree" id="ENSGT00940000167823"/>
<evidence type="ECO:0000256" key="2">
    <source>
        <dbReference type="ARBA" id="ARBA00023157"/>
    </source>
</evidence>
<feature type="domain" description="VWFD" evidence="4">
    <location>
        <begin position="843"/>
        <end position="1014"/>
    </location>
</feature>
<evidence type="ECO:0000256" key="3">
    <source>
        <dbReference type="ARBA" id="ARBA00023180"/>
    </source>
</evidence>
<dbReference type="Ensembl" id="ENSCINT00000035316.1">
    <property type="protein sequence ID" value="ENSCINP00000035305.1"/>
    <property type="gene ID" value="ENSCING00000019988.1"/>
</dbReference>
<dbReference type="GO" id="GO:0005201">
    <property type="term" value="F:extracellular matrix structural constituent"/>
    <property type="evidence" value="ECO:0000318"/>
    <property type="project" value="GO_Central"/>
</dbReference>
<keyword evidence="6" id="KW-1185">Reference proteome</keyword>
<dbReference type="HOGENOM" id="CLU_000076_2_1_1"/>
<organism evidence="5 6">
    <name type="scientific">Ciona intestinalis</name>
    <name type="common">Transparent sea squirt</name>
    <name type="synonym">Ascidia intestinalis</name>
    <dbReference type="NCBI Taxonomy" id="7719"/>
    <lineage>
        <taxon>Eukaryota</taxon>
        <taxon>Metazoa</taxon>
        <taxon>Chordata</taxon>
        <taxon>Tunicata</taxon>
        <taxon>Ascidiacea</taxon>
        <taxon>Phlebobranchia</taxon>
        <taxon>Cionidae</taxon>
        <taxon>Ciona</taxon>
    </lineage>
</organism>
<reference evidence="6" key="1">
    <citation type="journal article" date="2002" name="Science">
        <title>The draft genome of Ciona intestinalis: insights into chordate and vertebrate origins.</title>
        <authorList>
            <person name="Dehal P."/>
            <person name="Satou Y."/>
            <person name="Campbell R.K."/>
            <person name="Chapman J."/>
            <person name="Degnan B."/>
            <person name="De Tomaso A."/>
            <person name="Davidson B."/>
            <person name="Di Gregorio A."/>
            <person name="Gelpke M."/>
            <person name="Goodstein D.M."/>
            <person name="Harafuji N."/>
            <person name="Hastings K.E."/>
            <person name="Ho I."/>
            <person name="Hotta K."/>
            <person name="Huang W."/>
            <person name="Kawashima T."/>
            <person name="Lemaire P."/>
            <person name="Martinez D."/>
            <person name="Meinertzhagen I.A."/>
            <person name="Necula S."/>
            <person name="Nonaka M."/>
            <person name="Putnam N."/>
            <person name="Rash S."/>
            <person name="Saiga H."/>
            <person name="Satake M."/>
            <person name="Terry A."/>
            <person name="Yamada L."/>
            <person name="Wang H.G."/>
            <person name="Awazu S."/>
            <person name="Azumi K."/>
            <person name="Boore J."/>
            <person name="Branno M."/>
            <person name="Chin-Bow S."/>
            <person name="DeSantis R."/>
            <person name="Doyle S."/>
            <person name="Francino P."/>
            <person name="Keys D.N."/>
            <person name="Haga S."/>
            <person name="Hayashi H."/>
            <person name="Hino K."/>
            <person name="Imai K.S."/>
            <person name="Inaba K."/>
            <person name="Kano S."/>
            <person name="Kobayashi K."/>
            <person name="Kobayashi M."/>
            <person name="Lee B.I."/>
            <person name="Makabe K.W."/>
            <person name="Manohar C."/>
            <person name="Matassi G."/>
            <person name="Medina M."/>
            <person name="Mochizuki Y."/>
            <person name="Mount S."/>
            <person name="Morishita T."/>
            <person name="Miura S."/>
            <person name="Nakayama A."/>
            <person name="Nishizaka S."/>
            <person name="Nomoto H."/>
            <person name="Ohta F."/>
            <person name="Oishi K."/>
            <person name="Rigoutsos I."/>
            <person name="Sano M."/>
            <person name="Sasaki A."/>
            <person name="Sasakura Y."/>
            <person name="Shoguchi E."/>
            <person name="Shin-i T."/>
            <person name="Spagnuolo A."/>
            <person name="Stainier D."/>
            <person name="Suzuki M.M."/>
            <person name="Tassy O."/>
            <person name="Takatori N."/>
            <person name="Tokuoka M."/>
            <person name="Yagi K."/>
            <person name="Yoshizaki F."/>
            <person name="Wada S."/>
            <person name="Zhang C."/>
            <person name="Hyatt P.D."/>
            <person name="Larimer F."/>
            <person name="Detter C."/>
            <person name="Doggett N."/>
            <person name="Glavina T."/>
            <person name="Hawkins T."/>
            <person name="Richardson P."/>
            <person name="Lucas S."/>
            <person name="Kohara Y."/>
            <person name="Levine M."/>
            <person name="Satoh N."/>
            <person name="Rokhsar D.S."/>
        </authorList>
    </citation>
    <scope>NUCLEOTIDE SEQUENCE [LARGE SCALE GENOMIC DNA]</scope>
</reference>
<dbReference type="PROSITE" id="PS51233">
    <property type="entry name" value="VWFD"/>
    <property type="match status" value="3"/>
</dbReference>
<dbReference type="Proteomes" id="UP000008144">
    <property type="component" value="Unassembled WGS sequence"/>
</dbReference>
<dbReference type="AlphaFoldDB" id="H2Y071"/>
<dbReference type="STRING" id="7719.ENSCINP00000035305"/>
<dbReference type="SUPFAM" id="SSF57567">
    <property type="entry name" value="Serine protease inhibitors"/>
    <property type="match status" value="3"/>
</dbReference>
<evidence type="ECO:0000313" key="5">
    <source>
        <dbReference type="Ensembl" id="ENSCINP00000035305.1"/>
    </source>
</evidence>
<dbReference type="OMA" id="SKVYRMP"/>
<dbReference type="GO" id="GO:0005615">
    <property type="term" value="C:extracellular space"/>
    <property type="evidence" value="ECO:0000318"/>
    <property type="project" value="GO_Central"/>
</dbReference>
<protein>
    <recommendedName>
        <fullName evidence="4">VWFD domain-containing protein</fullName>
    </recommendedName>
</protein>
<dbReference type="SMART" id="SM00832">
    <property type="entry name" value="C8"/>
    <property type="match status" value="3"/>
</dbReference>
<dbReference type="GO" id="GO:0031012">
    <property type="term" value="C:extracellular matrix"/>
    <property type="evidence" value="ECO:0000318"/>
    <property type="project" value="GO_Central"/>
</dbReference>
<name>H2Y071_CIOIN</name>
<dbReference type="CDD" id="cd19941">
    <property type="entry name" value="TIL"/>
    <property type="match status" value="3"/>
</dbReference>
<dbReference type="InterPro" id="IPR014853">
    <property type="entry name" value="VWF/SSPO/ZAN-like_Cys-rich_dom"/>
</dbReference>
<dbReference type="Pfam" id="PF08742">
    <property type="entry name" value="C8"/>
    <property type="match status" value="3"/>
</dbReference>
<dbReference type="InterPro" id="IPR001007">
    <property type="entry name" value="VWF_dom"/>
</dbReference>
<dbReference type="InParanoid" id="H2Y071"/>
<dbReference type="InterPro" id="IPR002919">
    <property type="entry name" value="TIL_dom"/>
</dbReference>